<dbReference type="OrthoDB" id="6772902at2759"/>
<dbReference type="EMBL" id="CAACVG010004531">
    <property type="protein sequence ID" value="VEN38453.1"/>
    <property type="molecule type" value="Genomic_DNA"/>
</dbReference>
<proteinExistence type="predicted"/>
<keyword evidence="2" id="KW-1185">Reference proteome</keyword>
<evidence type="ECO:0000313" key="1">
    <source>
        <dbReference type="EMBL" id="VEN38453.1"/>
    </source>
</evidence>
<name>A0A653BSB5_CALMS</name>
<dbReference type="Proteomes" id="UP000410492">
    <property type="component" value="Unassembled WGS sequence"/>
</dbReference>
<sequence length="10" mass="1232">MECIPKDRIQ</sequence>
<evidence type="ECO:0000313" key="2">
    <source>
        <dbReference type="Proteomes" id="UP000410492"/>
    </source>
</evidence>
<protein>
    <submittedName>
        <fullName evidence="1">Uncharacterized protein</fullName>
    </submittedName>
</protein>
<gene>
    <name evidence="1" type="ORF">CALMAC_LOCUS3347</name>
</gene>
<reference evidence="1 2" key="1">
    <citation type="submission" date="2019-01" db="EMBL/GenBank/DDBJ databases">
        <authorList>
            <person name="Sayadi A."/>
        </authorList>
    </citation>
    <scope>NUCLEOTIDE SEQUENCE [LARGE SCALE GENOMIC DNA]</scope>
</reference>
<accession>A0A653BSB5</accession>
<organism evidence="1 2">
    <name type="scientific">Callosobruchus maculatus</name>
    <name type="common">Southern cowpea weevil</name>
    <name type="synonym">Pulse bruchid</name>
    <dbReference type="NCBI Taxonomy" id="64391"/>
    <lineage>
        <taxon>Eukaryota</taxon>
        <taxon>Metazoa</taxon>
        <taxon>Ecdysozoa</taxon>
        <taxon>Arthropoda</taxon>
        <taxon>Hexapoda</taxon>
        <taxon>Insecta</taxon>
        <taxon>Pterygota</taxon>
        <taxon>Neoptera</taxon>
        <taxon>Endopterygota</taxon>
        <taxon>Coleoptera</taxon>
        <taxon>Polyphaga</taxon>
        <taxon>Cucujiformia</taxon>
        <taxon>Chrysomeloidea</taxon>
        <taxon>Chrysomelidae</taxon>
        <taxon>Bruchinae</taxon>
        <taxon>Bruchini</taxon>
        <taxon>Callosobruchus</taxon>
    </lineage>
</organism>